<feature type="compositionally biased region" description="Polar residues" evidence="3">
    <location>
        <begin position="11"/>
        <end position="23"/>
    </location>
</feature>
<feature type="region of interest" description="Disordered" evidence="3">
    <location>
        <begin position="1"/>
        <end position="23"/>
    </location>
</feature>
<name>A0ABR2KCJ2_9EUKA</name>
<keyword evidence="6" id="KW-1185">Reference proteome</keyword>
<comment type="caution">
    <text evidence="5">The sequence shown here is derived from an EMBL/GenBank/DDBJ whole genome shotgun (WGS) entry which is preliminary data.</text>
</comment>
<dbReference type="Proteomes" id="UP001470230">
    <property type="component" value="Unassembled WGS sequence"/>
</dbReference>
<dbReference type="PROSITE" id="PS50011">
    <property type="entry name" value="PROTEIN_KINASE_DOM"/>
    <property type="match status" value="1"/>
</dbReference>
<dbReference type="SUPFAM" id="SSF56112">
    <property type="entry name" value="Protein kinase-like (PK-like)"/>
    <property type="match status" value="1"/>
</dbReference>
<feature type="domain" description="Protein kinase" evidence="4">
    <location>
        <begin position="40"/>
        <end position="296"/>
    </location>
</feature>
<protein>
    <recommendedName>
        <fullName evidence="4">Protein kinase domain-containing protein</fullName>
    </recommendedName>
</protein>
<keyword evidence="2" id="KW-0067">ATP-binding</keyword>
<evidence type="ECO:0000256" key="2">
    <source>
        <dbReference type="ARBA" id="ARBA00022840"/>
    </source>
</evidence>
<evidence type="ECO:0000313" key="6">
    <source>
        <dbReference type="Proteomes" id="UP001470230"/>
    </source>
</evidence>
<sequence>MSSNGSDSSSEVDPNSQNDPWTKFTNIVHPMTIDEIKERYKDIGILSQNRNATVRLYIHIKTGERVVMKILNKSSLTDPKKRHLLYQEITTLQALGNHKHVSELYEVIDSGDRIWIVIEYAAGGELFYFAKAKAPFSENDARDIFRPIVRVVAYMHSKNLVHRDLKLENVLLDSTGRLLLADFGFSRRYEPEDKNDLVNSFCGTPQYEPPEIIKGIPYNPIYVDSWSLGVILFVLLLNSFPFKGNSIPELFESIEKAQVELPSILSPSAKNLLNHLITPKPEDRYTPQQILEDQWFNKNRIPHPPKPDYSAKIHARVLHDLGLKADLTVDELFTLDEDDLVSYKIIHRKYQIGAIPLQIENPNLPKLNVSNSTNFDLYHPISNKTRRVKADNSKQKFPLGMDSANARIRFPNVHPYLQVVPIKESVAKAKSRNSKTRRISKTKNSADVSVNHFNFTKVRFRPATSTATDSCSNYKIRKLQTMRLKMVGKETEVPRMNCQYKTFDKPDIIWKKLLDFLEKEANISIITEQDFGMYLLITEPRELYFTLNLGCFEPGIGIYGVSLYKIRGEESDFRDFERKFNAHFDFLKEEG</sequence>
<dbReference type="Gene3D" id="1.10.510.10">
    <property type="entry name" value="Transferase(Phosphotransferase) domain 1"/>
    <property type="match status" value="1"/>
</dbReference>
<proteinExistence type="predicted"/>
<evidence type="ECO:0000259" key="4">
    <source>
        <dbReference type="PROSITE" id="PS50011"/>
    </source>
</evidence>
<accession>A0ABR2KCJ2</accession>
<keyword evidence="1" id="KW-0547">Nucleotide-binding</keyword>
<dbReference type="InterPro" id="IPR008271">
    <property type="entry name" value="Ser/Thr_kinase_AS"/>
</dbReference>
<dbReference type="PANTHER" id="PTHR24346:SF30">
    <property type="entry name" value="MATERNAL EMBRYONIC LEUCINE ZIPPER KINASE"/>
    <property type="match status" value="1"/>
</dbReference>
<dbReference type="EMBL" id="JAPFFF010000005">
    <property type="protein sequence ID" value="KAK8888586.1"/>
    <property type="molecule type" value="Genomic_DNA"/>
</dbReference>
<dbReference type="Pfam" id="PF00069">
    <property type="entry name" value="Pkinase"/>
    <property type="match status" value="1"/>
</dbReference>
<dbReference type="PROSITE" id="PS00108">
    <property type="entry name" value="PROTEIN_KINASE_ST"/>
    <property type="match status" value="1"/>
</dbReference>
<gene>
    <name evidence="5" type="ORF">M9Y10_033317</name>
</gene>
<organism evidence="5 6">
    <name type="scientific">Tritrichomonas musculus</name>
    <dbReference type="NCBI Taxonomy" id="1915356"/>
    <lineage>
        <taxon>Eukaryota</taxon>
        <taxon>Metamonada</taxon>
        <taxon>Parabasalia</taxon>
        <taxon>Tritrichomonadida</taxon>
        <taxon>Tritrichomonadidae</taxon>
        <taxon>Tritrichomonas</taxon>
    </lineage>
</organism>
<dbReference type="SMART" id="SM00220">
    <property type="entry name" value="S_TKc"/>
    <property type="match status" value="1"/>
</dbReference>
<evidence type="ECO:0000256" key="1">
    <source>
        <dbReference type="ARBA" id="ARBA00022741"/>
    </source>
</evidence>
<dbReference type="PANTHER" id="PTHR24346">
    <property type="entry name" value="MAP/MICROTUBULE AFFINITY-REGULATING KINASE"/>
    <property type="match status" value="1"/>
</dbReference>
<reference evidence="5 6" key="1">
    <citation type="submission" date="2024-04" db="EMBL/GenBank/DDBJ databases">
        <title>Tritrichomonas musculus Genome.</title>
        <authorList>
            <person name="Alves-Ferreira E."/>
            <person name="Grigg M."/>
            <person name="Lorenzi H."/>
            <person name="Galac M."/>
        </authorList>
    </citation>
    <scope>NUCLEOTIDE SEQUENCE [LARGE SCALE GENOMIC DNA]</scope>
    <source>
        <strain evidence="5 6">EAF2021</strain>
    </source>
</reference>
<evidence type="ECO:0000256" key="3">
    <source>
        <dbReference type="SAM" id="MobiDB-lite"/>
    </source>
</evidence>
<dbReference type="InterPro" id="IPR011009">
    <property type="entry name" value="Kinase-like_dom_sf"/>
</dbReference>
<dbReference type="InterPro" id="IPR000719">
    <property type="entry name" value="Prot_kinase_dom"/>
</dbReference>
<evidence type="ECO:0000313" key="5">
    <source>
        <dbReference type="EMBL" id="KAK8888586.1"/>
    </source>
</evidence>